<dbReference type="GO" id="GO:0005886">
    <property type="term" value="C:plasma membrane"/>
    <property type="evidence" value="ECO:0007669"/>
    <property type="project" value="UniProtKB-SubCell"/>
</dbReference>
<evidence type="ECO:0000256" key="1">
    <source>
        <dbReference type="ARBA" id="ARBA00004651"/>
    </source>
</evidence>
<evidence type="ECO:0000313" key="8">
    <source>
        <dbReference type="EMBL" id="GAG14891.1"/>
    </source>
</evidence>
<dbReference type="CDD" id="cd17325">
    <property type="entry name" value="MFS_MdtG_SLC18_like"/>
    <property type="match status" value="1"/>
</dbReference>
<proteinExistence type="predicted"/>
<evidence type="ECO:0000256" key="6">
    <source>
        <dbReference type="SAM" id="Phobius"/>
    </source>
</evidence>
<dbReference type="InterPro" id="IPR020846">
    <property type="entry name" value="MFS_dom"/>
</dbReference>
<feature type="transmembrane region" description="Helical" evidence="6">
    <location>
        <begin position="47"/>
        <end position="66"/>
    </location>
</feature>
<dbReference type="GO" id="GO:0022857">
    <property type="term" value="F:transmembrane transporter activity"/>
    <property type="evidence" value="ECO:0007669"/>
    <property type="project" value="InterPro"/>
</dbReference>
<dbReference type="PANTHER" id="PTHR43124">
    <property type="entry name" value="PURINE EFFLUX PUMP PBUE"/>
    <property type="match status" value="1"/>
</dbReference>
<feature type="transmembrane region" description="Helical" evidence="6">
    <location>
        <begin position="185"/>
        <end position="206"/>
    </location>
</feature>
<keyword evidence="3 6" id="KW-0812">Transmembrane</keyword>
<dbReference type="Gene3D" id="1.20.1250.20">
    <property type="entry name" value="MFS general substrate transporter like domains"/>
    <property type="match status" value="1"/>
</dbReference>
<dbReference type="InterPro" id="IPR011701">
    <property type="entry name" value="MFS"/>
</dbReference>
<dbReference type="Pfam" id="PF07690">
    <property type="entry name" value="MFS_1"/>
    <property type="match status" value="1"/>
</dbReference>
<evidence type="ECO:0000256" key="2">
    <source>
        <dbReference type="ARBA" id="ARBA00022475"/>
    </source>
</evidence>
<keyword evidence="4 6" id="KW-1133">Transmembrane helix</keyword>
<feature type="transmembrane region" description="Helical" evidence="6">
    <location>
        <begin position="105"/>
        <end position="123"/>
    </location>
</feature>
<keyword evidence="2" id="KW-1003">Cell membrane</keyword>
<reference evidence="8" key="1">
    <citation type="journal article" date="2014" name="Front. Microbiol.">
        <title>High frequency of phylogenetically diverse reductive dehalogenase-homologous genes in deep subseafloor sedimentary metagenomes.</title>
        <authorList>
            <person name="Kawai M."/>
            <person name="Futagami T."/>
            <person name="Toyoda A."/>
            <person name="Takaki Y."/>
            <person name="Nishi S."/>
            <person name="Hori S."/>
            <person name="Arai W."/>
            <person name="Tsubouchi T."/>
            <person name="Morono Y."/>
            <person name="Uchiyama I."/>
            <person name="Ito T."/>
            <person name="Fujiyama A."/>
            <person name="Inagaki F."/>
            <person name="Takami H."/>
        </authorList>
    </citation>
    <scope>NUCLEOTIDE SEQUENCE</scope>
    <source>
        <strain evidence="8">Expedition CK06-06</strain>
    </source>
</reference>
<comment type="caution">
    <text evidence="8">The sequence shown here is derived from an EMBL/GenBank/DDBJ whole genome shotgun (WGS) entry which is preliminary data.</text>
</comment>
<dbReference type="PANTHER" id="PTHR43124:SF3">
    <property type="entry name" value="CHLORAMPHENICOL EFFLUX PUMP RV0191"/>
    <property type="match status" value="1"/>
</dbReference>
<keyword evidence="5 6" id="KW-0472">Membrane</keyword>
<dbReference type="InterPro" id="IPR050189">
    <property type="entry name" value="MFS_Efflux_Transporters"/>
</dbReference>
<evidence type="ECO:0000259" key="7">
    <source>
        <dbReference type="PROSITE" id="PS50850"/>
    </source>
</evidence>
<feature type="transmembrane region" description="Helical" evidence="6">
    <location>
        <begin position="14"/>
        <end position="35"/>
    </location>
</feature>
<feature type="non-terminal residue" evidence="8">
    <location>
        <position position="257"/>
    </location>
</feature>
<dbReference type="EMBL" id="BARS01036364">
    <property type="protein sequence ID" value="GAG14891.1"/>
    <property type="molecule type" value="Genomic_DNA"/>
</dbReference>
<feature type="domain" description="Major facilitator superfamily (MFS) profile" evidence="7">
    <location>
        <begin position="1"/>
        <end position="257"/>
    </location>
</feature>
<name>X0WQD7_9ZZZZ</name>
<evidence type="ECO:0000256" key="3">
    <source>
        <dbReference type="ARBA" id="ARBA00022692"/>
    </source>
</evidence>
<dbReference type="PROSITE" id="PS50850">
    <property type="entry name" value="MFS"/>
    <property type="match status" value="1"/>
</dbReference>
<organism evidence="8">
    <name type="scientific">marine sediment metagenome</name>
    <dbReference type="NCBI Taxonomy" id="412755"/>
    <lineage>
        <taxon>unclassified sequences</taxon>
        <taxon>metagenomes</taxon>
        <taxon>ecological metagenomes</taxon>
    </lineage>
</organism>
<sequence>PIIPLYAEDMGATFVQIGLLSSAWSISRLIFTAPMGNLSDRISKKKIIAAGLGVYAVISVLYVIAWDYTSLISIRFLHGFGSAASMPIAYAYAAEIAPEGQEGRFMGKMNLALFAGMGLGPLIGGYLTDYFTMSAPFYVMGALTALSLLLTMAFLPDDSSRRGKAAKVKPSFRKVLSKKILRAAFVYRAVGALGRGSIMGFLSLYISGSVETGGLGLPISMAGLILSVGQFSAALLQSPFGIAADRYNKNLLILLGG</sequence>
<evidence type="ECO:0000256" key="4">
    <source>
        <dbReference type="ARBA" id="ARBA00022989"/>
    </source>
</evidence>
<gene>
    <name evidence="8" type="ORF">S01H1_55910</name>
</gene>
<feature type="transmembrane region" description="Helical" evidence="6">
    <location>
        <begin position="72"/>
        <end position="93"/>
    </location>
</feature>
<accession>X0WQD7</accession>
<comment type="subcellular location">
    <subcellularLocation>
        <location evidence="1">Cell membrane</location>
        <topology evidence="1">Multi-pass membrane protein</topology>
    </subcellularLocation>
</comment>
<dbReference type="AlphaFoldDB" id="X0WQD7"/>
<evidence type="ECO:0000256" key="5">
    <source>
        <dbReference type="ARBA" id="ARBA00023136"/>
    </source>
</evidence>
<feature type="transmembrane region" description="Helical" evidence="6">
    <location>
        <begin position="135"/>
        <end position="155"/>
    </location>
</feature>
<feature type="non-terminal residue" evidence="8">
    <location>
        <position position="1"/>
    </location>
</feature>
<dbReference type="SUPFAM" id="SSF103473">
    <property type="entry name" value="MFS general substrate transporter"/>
    <property type="match status" value="1"/>
</dbReference>
<feature type="transmembrane region" description="Helical" evidence="6">
    <location>
        <begin position="218"/>
        <end position="236"/>
    </location>
</feature>
<dbReference type="InterPro" id="IPR036259">
    <property type="entry name" value="MFS_trans_sf"/>
</dbReference>
<protein>
    <recommendedName>
        <fullName evidence="7">Major facilitator superfamily (MFS) profile domain-containing protein</fullName>
    </recommendedName>
</protein>